<proteinExistence type="predicted"/>
<evidence type="ECO:0000313" key="2">
    <source>
        <dbReference type="EMBL" id="KAK6337709.1"/>
    </source>
</evidence>
<feature type="compositionally biased region" description="Low complexity" evidence="1">
    <location>
        <begin position="242"/>
        <end position="262"/>
    </location>
</feature>
<name>A0AAV9UBJ2_9PEZI</name>
<dbReference type="PANTHER" id="PTHR28058:SF1">
    <property type="entry name" value="SMALL RIBOSOMAL SUBUNIT PROTEIN BS1M"/>
    <property type="match status" value="1"/>
</dbReference>
<sequence length="500" mass="55284">MSSKAASPTATLIRHSRLMAMPAPRSAAALTESQIYRPPYPTHQAITAPESSRHRGDWGLKRPIPRKVASTYLRYNDIDTIEHRTTFQSSHDTVVSLKKWQEMGIPLKLFDQISGRFTSAFYFDAVPSVALSNPPPPPAASAAPAAADPAADQDQQPIATPKPAAVNPPIWGYREKFVQHMTPGELKTFIDTKLVPRRAEFQEFAKKWEPNQRSSTPTAAPPLEQTAPKDPSSEDAALAENAQPSASQSSDPQQQQQQQQQLSFPAFQPNFTVEPIPDVVKGMRHDPITSVNYVRAFLQIPLRQAPMTTHPSGGLYYILDPSYLENHPEHGPTGDRLIPARLIHKLDLKLADASWRRRSFYLVGGFVIYAAQDVINRINSERSSNITRTLNLTPISADMDQSGKIRIEFDHIAPQQLFVKLMEATGNRIRNQVESGRGDLAAVRAAGSPQQYQQEYSGTQSPLTDRSGRPPPGTIEYPNGLLGLLGQLIEAGRDDPSRDS</sequence>
<feature type="region of interest" description="Disordered" evidence="1">
    <location>
        <begin position="40"/>
        <end position="59"/>
    </location>
</feature>
<dbReference type="Proteomes" id="UP001375240">
    <property type="component" value="Unassembled WGS sequence"/>
</dbReference>
<evidence type="ECO:0000256" key="1">
    <source>
        <dbReference type="SAM" id="MobiDB-lite"/>
    </source>
</evidence>
<feature type="region of interest" description="Disordered" evidence="1">
    <location>
        <begin position="134"/>
        <end position="166"/>
    </location>
</feature>
<dbReference type="GO" id="GO:0003735">
    <property type="term" value="F:structural constituent of ribosome"/>
    <property type="evidence" value="ECO:0007669"/>
    <property type="project" value="TreeGrafter"/>
</dbReference>
<dbReference type="Pfam" id="PF11709">
    <property type="entry name" value="Mit_ribos_Mrp51"/>
    <property type="match status" value="1"/>
</dbReference>
<feature type="region of interest" description="Disordered" evidence="1">
    <location>
        <begin position="205"/>
        <end position="262"/>
    </location>
</feature>
<dbReference type="GO" id="GO:0070124">
    <property type="term" value="P:mitochondrial translational initiation"/>
    <property type="evidence" value="ECO:0007669"/>
    <property type="project" value="TreeGrafter"/>
</dbReference>
<organism evidence="2 3">
    <name type="scientific">Orbilia brochopaga</name>
    <dbReference type="NCBI Taxonomy" id="3140254"/>
    <lineage>
        <taxon>Eukaryota</taxon>
        <taxon>Fungi</taxon>
        <taxon>Dikarya</taxon>
        <taxon>Ascomycota</taxon>
        <taxon>Pezizomycotina</taxon>
        <taxon>Orbiliomycetes</taxon>
        <taxon>Orbiliales</taxon>
        <taxon>Orbiliaceae</taxon>
        <taxon>Orbilia</taxon>
    </lineage>
</organism>
<protein>
    <submittedName>
        <fullName evidence="2">Uncharacterized protein</fullName>
    </submittedName>
</protein>
<dbReference type="InterPro" id="IPR016712">
    <property type="entry name" value="Rbsml_bS1m-like"/>
</dbReference>
<dbReference type="AlphaFoldDB" id="A0AAV9UBJ2"/>
<accession>A0AAV9UBJ2</accession>
<feature type="region of interest" description="Disordered" evidence="1">
    <location>
        <begin position="446"/>
        <end position="478"/>
    </location>
</feature>
<dbReference type="PANTHER" id="PTHR28058">
    <property type="entry name" value="37S RIBOSOMAL PROTEIN MRP51, MITOCHONDRIAL"/>
    <property type="match status" value="1"/>
</dbReference>
<dbReference type="GO" id="GO:0005763">
    <property type="term" value="C:mitochondrial small ribosomal subunit"/>
    <property type="evidence" value="ECO:0007669"/>
    <property type="project" value="TreeGrafter"/>
</dbReference>
<reference evidence="2 3" key="1">
    <citation type="submission" date="2019-10" db="EMBL/GenBank/DDBJ databases">
        <authorList>
            <person name="Palmer J.M."/>
        </authorList>
    </citation>
    <scope>NUCLEOTIDE SEQUENCE [LARGE SCALE GENOMIC DNA]</scope>
    <source>
        <strain evidence="2 3">TWF696</strain>
    </source>
</reference>
<keyword evidence="3" id="KW-1185">Reference proteome</keyword>
<evidence type="ECO:0000313" key="3">
    <source>
        <dbReference type="Proteomes" id="UP001375240"/>
    </source>
</evidence>
<dbReference type="EMBL" id="JAVHNQ010000010">
    <property type="protein sequence ID" value="KAK6337709.1"/>
    <property type="molecule type" value="Genomic_DNA"/>
</dbReference>
<feature type="compositionally biased region" description="Low complexity" evidence="1">
    <location>
        <begin position="140"/>
        <end position="161"/>
    </location>
</feature>
<comment type="caution">
    <text evidence="2">The sequence shown here is derived from an EMBL/GenBank/DDBJ whole genome shotgun (WGS) entry which is preliminary data.</text>
</comment>
<feature type="compositionally biased region" description="Polar residues" evidence="1">
    <location>
        <begin position="448"/>
        <end position="464"/>
    </location>
</feature>
<gene>
    <name evidence="2" type="ORF">TWF696_001192</name>
</gene>